<dbReference type="GO" id="GO:0046872">
    <property type="term" value="F:metal ion binding"/>
    <property type="evidence" value="ECO:0007669"/>
    <property type="project" value="UniProtKB-KW"/>
</dbReference>
<evidence type="ECO:0000256" key="7">
    <source>
        <dbReference type="ARBA" id="ARBA00023014"/>
    </source>
</evidence>
<feature type="transmembrane region" description="Helical" evidence="8">
    <location>
        <begin position="72"/>
        <end position="100"/>
    </location>
</feature>
<organism evidence="10">
    <name type="scientific">hydrothermal vent metagenome</name>
    <dbReference type="NCBI Taxonomy" id="652676"/>
    <lineage>
        <taxon>unclassified sequences</taxon>
        <taxon>metagenomes</taxon>
        <taxon>ecological metagenomes</taxon>
    </lineage>
</organism>
<evidence type="ECO:0000313" key="10">
    <source>
        <dbReference type="EMBL" id="SFV87078.1"/>
    </source>
</evidence>
<reference evidence="10" key="1">
    <citation type="submission" date="2016-10" db="EMBL/GenBank/DDBJ databases">
        <authorList>
            <person name="de Groot N.N."/>
        </authorList>
    </citation>
    <scope>NUCLEOTIDE SEQUENCE</scope>
</reference>
<feature type="transmembrane region" description="Helical" evidence="8">
    <location>
        <begin position="172"/>
        <end position="195"/>
    </location>
</feature>
<sequence>MKKINICEFVGKDVIASRGWLSANKYLILRRLSQFGVLFVFLLGPWFDIWIVKGNLSSSLTLGVLPLSDPFILLQSFFAGHSIATDALIGVAIVSGFYFLVGGRVFCSWVCPINMITDAAAYLRCRLGVKASSTGVSKKTRYWLLAMSMLIAWLTGTIVWELVNPVSLLHRGIIFGMSFGWGLIALIFLFDLFVVKNGWCSRLCPMGAFYSLLGKFSILRVNAIRRDECTDCLECFIVCPEPQVIKPALKGTGSSIILEGNCTNCGRCVDICEPKVFEYSSRFKKNQPMLMKLNK</sequence>
<dbReference type="PROSITE" id="PS00198">
    <property type="entry name" value="4FE4S_FER_1"/>
    <property type="match status" value="2"/>
</dbReference>
<evidence type="ECO:0000256" key="1">
    <source>
        <dbReference type="ARBA" id="ARBA00022448"/>
    </source>
</evidence>
<keyword evidence="1" id="KW-0813">Transport</keyword>
<gene>
    <name evidence="10" type="ORF">MNB_SUP05-SYMBIONT-4-513</name>
</gene>
<dbReference type="PANTHER" id="PTHR30176">
    <property type="entry name" value="FERREDOXIN-TYPE PROTEIN NAPH"/>
    <property type="match status" value="1"/>
</dbReference>
<dbReference type="PROSITE" id="PS51379">
    <property type="entry name" value="4FE4S_FER_2"/>
    <property type="match status" value="2"/>
</dbReference>
<keyword evidence="7" id="KW-0411">Iron-sulfur</keyword>
<evidence type="ECO:0000256" key="6">
    <source>
        <dbReference type="ARBA" id="ARBA00023004"/>
    </source>
</evidence>
<keyword evidence="6" id="KW-0408">Iron</keyword>
<dbReference type="InterPro" id="IPR017900">
    <property type="entry name" value="4Fe4S_Fe_S_CS"/>
</dbReference>
<evidence type="ECO:0000259" key="9">
    <source>
        <dbReference type="PROSITE" id="PS51379"/>
    </source>
</evidence>
<dbReference type="GO" id="GO:0051539">
    <property type="term" value="F:4 iron, 4 sulfur cluster binding"/>
    <property type="evidence" value="ECO:0007669"/>
    <property type="project" value="UniProtKB-KW"/>
</dbReference>
<dbReference type="PANTHER" id="PTHR30176:SF3">
    <property type="entry name" value="FERREDOXIN-TYPE PROTEIN NAPH"/>
    <property type="match status" value="1"/>
</dbReference>
<dbReference type="Pfam" id="PF13237">
    <property type="entry name" value="Fer4_10"/>
    <property type="match status" value="1"/>
</dbReference>
<dbReference type="InterPro" id="IPR017896">
    <property type="entry name" value="4Fe4S_Fe-S-bd"/>
</dbReference>
<feature type="transmembrane region" description="Helical" evidence="8">
    <location>
        <begin position="35"/>
        <end position="52"/>
    </location>
</feature>
<keyword evidence="3" id="KW-0479">Metal-binding</keyword>
<protein>
    <submittedName>
        <fullName evidence="10">Polyferredoxin NapH (Periplasmic nitrate reductase)</fullName>
    </submittedName>
</protein>
<dbReference type="SUPFAM" id="SSF54862">
    <property type="entry name" value="4Fe-4S ferredoxins"/>
    <property type="match status" value="1"/>
</dbReference>
<keyword evidence="8" id="KW-1133">Transmembrane helix</keyword>
<keyword evidence="5" id="KW-0249">Electron transport</keyword>
<evidence type="ECO:0000256" key="8">
    <source>
        <dbReference type="SAM" id="Phobius"/>
    </source>
</evidence>
<keyword evidence="2" id="KW-0004">4Fe-4S</keyword>
<dbReference type="Pfam" id="PF12801">
    <property type="entry name" value="Fer4_5"/>
    <property type="match status" value="2"/>
</dbReference>
<dbReference type="GO" id="GO:0005886">
    <property type="term" value="C:plasma membrane"/>
    <property type="evidence" value="ECO:0007669"/>
    <property type="project" value="TreeGrafter"/>
</dbReference>
<name>A0A1W1DZP8_9ZZZZ</name>
<feature type="transmembrane region" description="Helical" evidence="8">
    <location>
        <begin position="142"/>
        <end position="160"/>
    </location>
</feature>
<accession>A0A1W1DZP8</accession>
<dbReference type="Gene3D" id="3.30.70.20">
    <property type="match status" value="1"/>
</dbReference>
<keyword evidence="8" id="KW-0812">Transmembrane</keyword>
<dbReference type="EMBL" id="FPHY01000147">
    <property type="protein sequence ID" value="SFV87078.1"/>
    <property type="molecule type" value="Genomic_DNA"/>
</dbReference>
<dbReference type="InterPro" id="IPR011886">
    <property type="entry name" value="NapH_MauN"/>
</dbReference>
<evidence type="ECO:0000256" key="2">
    <source>
        <dbReference type="ARBA" id="ARBA00022485"/>
    </source>
</evidence>
<feature type="domain" description="4Fe-4S ferredoxin-type" evidence="9">
    <location>
        <begin position="253"/>
        <end position="282"/>
    </location>
</feature>
<dbReference type="NCBIfam" id="TIGR02163">
    <property type="entry name" value="napH"/>
    <property type="match status" value="1"/>
</dbReference>
<evidence type="ECO:0000256" key="4">
    <source>
        <dbReference type="ARBA" id="ARBA00022737"/>
    </source>
</evidence>
<evidence type="ECO:0000256" key="5">
    <source>
        <dbReference type="ARBA" id="ARBA00022982"/>
    </source>
</evidence>
<proteinExistence type="predicted"/>
<feature type="domain" description="4Fe-4S ferredoxin-type" evidence="9">
    <location>
        <begin position="220"/>
        <end position="250"/>
    </location>
</feature>
<keyword evidence="4" id="KW-0677">Repeat</keyword>
<keyword evidence="8" id="KW-0472">Membrane</keyword>
<dbReference type="InterPro" id="IPR051684">
    <property type="entry name" value="Electron_Trans/Redox"/>
</dbReference>
<dbReference type="AlphaFoldDB" id="A0A1W1DZP8"/>
<evidence type="ECO:0000256" key="3">
    <source>
        <dbReference type="ARBA" id="ARBA00022723"/>
    </source>
</evidence>
<dbReference type="NCBIfam" id="NF007013">
    <property type="entry name" value="PRK09477.1"/>
    <property type="match status" value="1"/>
</dbReference>